<accession>A0A1R4B744</accession>
<dbReference type="EMBL" id="FUFT01000006">
    <property type="protein sequence ID" value="SJL84735.1"/>
    <property type="molecule type" value="Genomic_DNA"/>
</dbReference>
<evidence type="ECO:0000313" key="2">
    <source>
        <dbReference type="EMBL" id="SJL84735.1"/>
    </source>
</evidence>
<evidence type="ECO:0000256" key="1">
    <source>
        <dbReference type="SAM" id="Phobius"/>
    </source>
</evidence>
<keyword evidence="1" id="KW-1133">Transmembrane helix</keyword>
<sequence length="156" mass="17464">MTVKWLISSFEGRIPRQLFWSWNAVYYGVIICSLTFVSPFIPTLSAYVLPVVLLVLLVPDLAVTAKRWHDRNKSNKWLLLSIPLIISRLMMPGQMVGEGGIVAGPSTVVQLFSFFSLLCGLAIFIECGLRKGNPLRNQYGEPYVHDSSTEQEDSSV</sequence>
<keyword evidence="3" id="KW-1185">Reference proteome</keyword>
<proteinExistence type="predicted"/>
<keyword evidence="1" id="KW-0472">Membrane</keyword>
<gene>
    <name evidence="2" type="ORF">VPAL9027_02732</name>
</gene>
<feature type="transmembrane region" description="Helical" evidence="1">
    <location>
        <begin position="108"/>
        <end position="129"/>
    </location>
</feature>
<dbReference type="AlphaFoldDB" id="A0A1R4B744"/>
<dbReference type="Pfam" id="PF05656">
    <property type="entry name" value="DUF805"/>
    <property type="match status" value="1"/>
</dbReference>
<dbReference type="InterPro" id="IPR008523">
    <property type="entry name" value="DUF805"/>
</dbReference>
<evidence type="ECO:0008006" key="4">
    <source>
        <dbReference type="Google" id="ProtNLM"/>
    </source>
</evidence>
<feature type="transmembrane region" description="Helical" evidence="1">
    <location>
        <begin position="20"/>
        <end position="41"/>
    </location>
</feature>
<dbReference type="GO" id="GO:0005886">
    <property type="term" value="C:plasma membrane"/>
    <property type="evidence" value="ECO:0007669"/>
    <property type="project" value="TreeGrafter"/>
</dbReference>
<feature type="transmembrane region" description="Helical" evidence="1">
    <location>
        <begin position="47"/>
        <end position="65"/>
    </location>
</feature>
<keyword evidence="1" id="KW-0812">Transmembrane</keyword>
<dbReference type="OrthoDB" id="9812349at2"/>
<organism evidence="2 3">
    <name type="scientific">Vibrio palustris</name>
    <dbReference type="NCBI Taxonomy" id="1918946"/>
    <lineage>
        <taxon>Bacteria</taxon>
        <taxon>Pseudomonadati</taxon>
        <taxon>Pseudomonadota</taxon>
        <taxon>Gammaproteobacteria</taxon>
        <taxon>Vibrionales</taxon>
        <taxon>Vibrionaceae</taxon>
        <taxon>Vibrio</taxon>
    </lineage>
</organism>
<name>A0A1R4B744_9VIBR</name>
<dbReference type="Proteomes" id="UP000189475">
    <property type="component" value="Unassembled WGS sequence"/>
</dbReference>
<dbReference type="STRING" id="1918946.VPAL9027_02732"/>
<protein>
    <recommendedName>
        <fullName evidence="4">DUF805 domain-containing protein</fullName>
    </recommendedName>
</protein>
<dbReference type="PANTHER" id="PTHR34980">
    <property type="entry name" value="INNER MEMBRANE PROTEIN-RELATED-RELATED"/>
    <property type="match status" value="1"/>
</dbReference>
<feature type="transmembrane region" description="Helical" evidence="1">
    <location>
        <begin position="77"/>
        <end position="96"/>
    </location>
</feature>
<dbReference type="PANTHER" id="PTHR34980:SF1">
    <property type="entry name" value="INNER MEMBRANE PROTEIN"/>
    <property type="match status" value="1"/>
</dbReference>
<reference evidence="2 3" key="1">
    <citation type="submission" date="2017-02" db="EMBL/GenBank/DDBJ databases">
        <authorList>
            <person name="Peterson S.W."/>
        </authorList>
    </citation>
    <scope>NUCLEOTIDE SEQUENCE [LARGE SCALE GENOMIC DNA]</scope>
    <source>
        <strain evidence="2 3">CECT 9027</strain>
    </source>
</reference>
<evidence type="ECO:0000313" key="3">
    <source>
        <dbReference type="Proteomes" id="UP000189475"/>
    </source>
</evidence>
<dbReference type="RefSeq" id="WP_077315131.1">
    <property type="nucleotide sequence ID" value="NZ_AP024887.1"/>
</dbReference>